<feature type="compositionally biased region" description="Basic and acidic residues" evidence="1">
    <location>
        <begin position="1"/>
        <end position="17"/>
    </location>
</feature>
<dbReference type="VEuPathDB" id="FungiDB:PTTG_06981"/>
<feature type="compositionally biased region" description="Basic and acidic residues" evidence="1">
    <location>
        <begin position="57"/>
        <end position="68"/>
    </location>
</feature>
<feature type="region of interest" description="Disordered" evidence="1">
    <location>
        <begin position="221"/>
        <end position="255"/>
    </location>
</feature>
<protein>
    <submittedName>
        <fullName evidence="2 3">Uncharacterized protein</fullName>
    </submittedName>
</protein>
<evidence type="ECO:0000313" key="2">
    <source>
        <dbReference type="EMBL" id="OAV88938.1"/>
    </source>
</evidence>
<evidence type="ECO:0000313" key="3">
    <source>
        <dbReference type="EnsemblFungi" id="PTTG_06981-t43_1-p1"/>
    </source>
</evidence>
<feature type="compositionally biased region" description="Low complexity" evidence="1">
    <location>
        <begin position="20"/>
        <end position="32"/>
    </location>
</feature>
<gene>
    <name evidence="2" type="ORF">PTTG_06981</name>
</gene>
<dbReference type="Proteomes" id="UP000005240">
    <property type="component" value="Unassembled WGS sequence"/>
</dbReference>
<reference evidence="2" key="2">
    <citation type="submission" date="2016-05" db="EMBL/GenBank/DDBJ databases">
        <title>Comparative analysis highlights variable genome content of wheat rusts and divergence of the mating loci.</title>
        <authorList>
            <person name="Cuomo C.A."/>
            <person name="Bakkeren G."/>
            <person name="Szabo L."/>
            <person name="Khalil H."/>
            <person name="Joly D."/>
            <person name="Goldberg J."/>
            <person name="Young S."/>
            <person name="Zeng Q."/>
            <person name="Fellers J."/>
        </authorList>
    </citation>
    <scope>NUCLEOTIDE SEQUENCE [LARGE SCALE GENOMIC DNA]</scope>
    <source>
        <strain evidence="2">1-1 BBBD Race 1</strain>
    </source>
</reference>
<organism evidence="2">
    <name type="scientific">Puccinia triticina (isolate 1-1 / race 1 (BBBD))</name>
    <name type="common">Brown leaf rust fungus</name>
    <dbReference type="NCBI Taxonomy" id="630390"/>
    <lineage>
        <taxon>Eukaryota</taxon>
        <taxon>Fungi</taxon>
        <taxon>Dikarya</taxon>
        <taxon>Basidiomycota</taxon>
        <taxon>Pucciniomycotina</taxon>
        <taxon>Pucciniomycetes</taxon>
        <taxon>Pucciniales</taxon>
        <taxon>Pucciniaceae</taxon>
        <taxon>Puccinia</taxon>
    </lineage>
</organism>
<dbReference type="AlphaFoldDB" id="A0A180G8X3"/>
<evidence type="ECO:0000313" key="4">
    <source>
        <dbReference type="Proteomes" id="UP000005240"/>
    </source>
</evidence>
<feature type="region of interest" description="Disordered" evidence="1">
    <location>
        <begin position="45"/>
        <end position="71"/>
    </location>
</feature>
<reference evidence="3 4" key="3">
    <citation type="journal article" date="2017" name="G3 (Bethesda)">
        <title>Comparative analysis highlights variable genome content of wheat rusts and divergence of the mating loci.</title>
        <authorList>
            <person name="Cuomo C.A."/>
            <person name="Bakkeren G."/>
            <person name="Khalil H.B."/>
            <person name="Panwar V."/>
            <person name="Joly D."/>
            <person name="Linning R."/>
            <person name="Sakthikumar S."/>
            <person name="Song X."/>
            <person name="Adiconis X."/>
            <person name="Fan L."/>
            <person name="Goldberg J.M."/>
            <person name="Levin J.Z."/>
            <person name="Young S."/>
            <person name="Zeng Q."/>
            <person name="Anikster Y."/>
            <person name="Bruce M."/>
            <person name="Wang M."/>
            <person name="Yin C."/>
            <person name="McCallum B."/>
            <person name="Szabo L.J."/>
            <person name="Hulbert S."/>
            <person name="Chen X."/>
            <person name="Fellers J.P."/>
        </authorList>
    </citation>
    <scope>NUCLEOTIDE SEQUENCE</scope>
    <source>
        <strain evidence="4">Isolate 1-1 / race 1 (BBBD)</strain>
        <strain evidence="3">isolate 1-1 / race 1 (BBBD)</strain>
    </source>
</reference>
<reference evidence="3" key="4">
    <citation type="submission" date="2025-05" db="UniProtKB">
        <authorList>
            <consortium name="EnsemblFungi"/>
        </authorList>
    </citation>
    <scope>IDENTIFICATION</scope>
    <source>
        <strain evidence="3">isolate 1-1 / race 1 (BBBD)</strain>
    </source>
</reference>
<evidence type="ECO:0000256" key="1">
    <source>
        <dbReference type="SAM" id="MobiDB-lite"/>
    </source>
</evidence>
<sequence length="255" mass="28016">MAGPSRDKREDSRKEFLNHQQAQASMAARQSRPMVFSEPLTEANLNRCAQTHQNKGKARETSGLREEDSSGVVRTAKGAVRAAPYPRRALGETRAQSLAAEVAAVYPHFEPGPDESGYLVYTTEQQQSDAQQMGGLTMDQMRRMHVPSTAKYEYIKKAEEVLADIGQRKGPEEAAQVRMGLDLLNCYNVMKRKNVDFLTDALLEHLSQSSHWSNSQMVPLTQASGRPAPLNSPLVPGPQALSSHLTPGPRPPAPS</sequence>
<name>A0A180G8X3_PUCT1</name>
<dbReference type="OrthoDB" id="2503960at2759"/>
<dbReference type="EnsemblFungi" id="PTTG_06981-t43_1">
    <property type="protein sequence ID" value="PTTG_06981-t43_1-p1"/>
    <property type="gene ID" value="PTTG_06981"/>
</dbReference>
<proteinExistence type="predicted"/>
<reference evidence="2" key="1">
    <citation type="submission" date="2009-11" db="EMBL/GenBank/DDBJ databases">
        <authorList>
            <consortium name="The Broad Institute Genome Sequencing Platform"/>
            <person name="Ward D."/>
            <person name="Feldgarden M."/>
            <person name="Earl A."/>
            <person name="Young S.K."/>
            <person name="Zeng Q."/>
            <person name="Koehrsen M."/>
            <person name="Alvarado L."/>
            <person name="Berlin A."/>
            <person name="Bochicchio J."/>
            <person name="Borenstein D."/>
            <person name="Chapman S.B."/>
            <person name="Chen Z."/>
            <person name="Engels R."/>
            <person name="Freedman E."/>
            <person name="Gellesch M."/>
            <person name="Goldberg J."/>
            <person name="Griggs A."/>
            <person name="Gujja S."/>
            <person name="Heilman E."/>
            <person name="Heiman D."/>
            <person name="Hepburn T."/>
            <person name="Howarth C."/>
            <person name="Jen D."/>
            <person name="Larson L."/>
            <person name="Lewis B."/>
            <person name="Mehta T."/>
            <person name="Park D."/>
            <person name="Pearson M."/>
            <person name="Roberts A."/>
            <person name="Saif S."/>
            <person name="Shea T."/>
            <person name="Shenoy N."/>
            <person name="Sisk P."/>
            <person name="Stolte C."/>
            <person name="Sykes S."/>
            <person name="Thomson T."/>
            <person name="Walk T."/>
            <person name="White J."/>
            <person name="Yandava C."/>
            <person name="Izard J."/>
            <person name="Baranova O.V."/>
            <person name="Blanton J.M."/>
            <person name="Tanner A.C."/>
            <person name="Dewhirst F.E."/>
            <person name="Haas B."/>
            <person name="Nusbaum C."/>
            <person name="Birren B."/>
        </authorList>
    </citation>
    <scope>NUCLEOTIDE SEQUENCE [LARGE SCALE GENOMIC DNA]</scope>
    <source>
        <strain evidence="2">1-1 BBBD Race 1</strain>
    </source>
</reference>
<dbReference type="EMBL" id="ADAS02000147">
    <property type="protein sequence ID" value="OAV88938.1"/>
    <property type="molecule type" value="Genomic_DNA"/>
</dbReference>
<keyword evidence="4" id="KW-1185">Reference proteome</keyword>
<accession>A0A180G8X3</accession>
<feature type="region of interest" description="Disordered" evidence="1">
    <location>
        <begin position="1"/>
        <end position="33"/>
    </location>
</feature>